<feature type="non-terminal residue" evidence="3">
    <location>
        <position position="1"/>
    </location>
</feature>
<protein>
    <submittedName>
        <fullName evidence="3">Uncharacterized protein</fullName>
    </submittedName>
</protein>
<dbReference type="GO" id="GO:0005730">
    <property type="term" value="C:nucleolus"/>
    <property type="evidence" value="ECO:0007669"/>
    <property type="project" value="TreeGrafter"/>
</dbReference>
<sequence length="92" mass="10337">SGGVKKKKKHSHHYNNESHIGGQEYPSGGSSGQSTETPDEVIEANKIGEESTPQVYDDHLTPAERRYIEQRGKIDQHLMAKTANKSHRDRIQ</sequence>
<proteinExistence type="inferred from homology"/>
<dbReference type="STRING" id="990121.A0A0V0YQ06"/>
<gene>
    <name evidence="3" type="ORF">T12_11090</name>
</gene>
<evidence type="ECO:0000313" key="4">
    <source>
        <dbReference type="Proteomes" id="UP000054783"/>
    </source>
</evidence>
<dbReference type="PANTHER" id="PTHR13282:SF6">
    <property type="entry name" value="PROTEIN FAM32A"/>
    <property type="match status" value="1"/>
</dbReference>
<dbReference type="InterPro" id="IPR013865">
    <property type="entry name" value="FAM32A"/>
</dbReference>
<comment type="similarity">
    <text evidence="1">Belongs to the FAM32 family.</text>
</comment>
<keyword evidence="4" id="KW-1185">Reference proteome</keyword>
<reference evidence="3 4" key="1">
    <citation type="submission" date="2015-01" db="EMBL/GenBank/DDBJ databases">
        <title>Evolution of Trichinella species and genotypes.</title>
        <authorList>
            <person name="Korhonen P.K."/>
            <person name="Edoardo P."/>
            <person name="Giuseppe L.R."/>
            <person name="Gasser R.B."/>
        </authorList>
    </citation>
    <scope>NUCLEOTIDE SEQUENCE [LARGE SCALE GENOMIC DNA]</scope>
    <source>
        <strain evidence="3">ISS2496</strain>
    </source>
</reference>
<organism evidence="3 4">
    <name type="scientific">Trichinella patagoniensis</name>
    <dbReference type="NCBI Taxonomy" id="990121"/>
    <lineage>
        <taxon>Eukaryota</taxon>
        <taxon>Metazoa</taxon>
        <taxon>Ecdysozoa</taxon>
        <taxon>Nematoda</taxon>
        <taxon>Enoplea</taxon>
        <taxon>Dorylaimia</taxon>
        <taxon>Trichinellida</taxon>
        <taxon>Trichinellidae</taxon>
        <taxon>Trichinella</taxon>
    </lineage>
</organism>
<evidence type="ECO:0000313" key="3">
    <source>
        <dbReference type="EMBL" id="KRY02367.1"/>
    </source>
</evidence>
<feature type="region of interest" description="Disordered" evidence="2">
    <location>
        <begin position="71"/>
        <end position="92"/>
    </location>
</feature>
<accession>A0A0V0YQ06</accession>
<dbReference type="EMBL" id="JYDQ01003918">
    <property type="protein sequence ID" value="KRY02367.1"/>
    <property type="molecule type" value="Genomic_DNA"/>
</dbReference>
<dbReference type="PANTHER" id="PTHR13282">
    <property type="entry name" value="PROTEIN FAM32A"/>
    <property type="match status" value="1"/>
</dbReference>
<name>A0A0V0YQ06_9BILA</name>
<comment type="caution">
    <text evidence="3">The sequence shown here is derived from an EMBL/GenBank/DDBJ whole genome shotgun (WGS) entry which is preliminary data.</text>
</comment>
<dbReference type="AlphaFoldDB" id="A0A0V0YQ06"/>
<feature type="compositionally biased region" description="Basic residues" evidence="2">
    <location>
        <begin position="1"/>
        <end position="13"/>
    </location>
</feature>
<evidence type="ECO:0000256" key="1">
    <source>
        <dbReference type="ARBA" id="ARBA00008948"/>
    </source>
</evidence>
<evidence type="ECO:0000256" key="2">
    <source>
        <dbReference type="SAM" id="MobiDB-lite"/>
    </source>
</evidence>
<feature type="non-terminal residue" evidence="3">
    <location>
        <position position="92"/>
    </location>
</feature>
<dbReference type="Proteomes" id="UP000054783">
    <property type="component" value="Unassembled WGS sequence"/>
</dbReference>
<dbReference type="Pfam" id="PF08555">
    <property type="entry name" value="FAM32A"/>
    <property type="match status" value="1"/>
</dbReference>
<feature type="region of interest" description="Disordered" evidence="2">
    <location>
        <begin position="1"/>
        <end position="58"/>
    </location>
</feature>